<comment type="cofactor">
    <cofactor evidence="1">
        <name>Mg(2+)</name>
        <dbReference type="ChEBI" id="CHEBI:18420"/>
    </cofactor>
</comment>
<name>A0A3A8QBJ6_9BACT</name>
<dbReference type="PANTHER" id="PTHR20854:SF4">
    <property type="entry name" value="INOSITOL-1-MONOPHOSPHATASE-RELATED"/>
    <property type="match status" value="1"/>
</dbReference>
<dbReference type="PANTHER" id="PTHR20854">
    <property type="entry name" value="INOSITOL MONOPHOSPHATASE"/>
    <property type="match status" value="1"/>
</dbReference>
<dbReference type="GO" id="GO:0006020">
    <property type="term" value="P:inositol metabolic process"/>
    <property type="evidence" value="ECO:0007669"/>
    <property type="project" value="TreeGrafter"/>
</dbReference>
<dbReference type="AlphaFoldDB" id="A0A3A8QBJ6"/>
<reference evidence="3" key="1">
    <citation type="submission" date="2018-09" db="EMBL/GenBank/DDBJ databases">
        <authorList>
            <person name="Livingstone P.G."/>
            <person name="Whitworth D.E."/>
        </authorList>
    </citation>
    <scope>NUCLEOTIDE SEQUENCE [LARGE SCALE GENOMIC DNA]</scope>
    <source>
        <strain evidence="3">CA051B</strain>
    </source>
</reference>
<dbReference type="InterPro" id="IPR000760">
    <property type="entry name" value="Inositol_monophosphatase-like"/>
</dbReference>
<evidence type="ECO:0000256" key="1">
    <source>
        <dbReference type="PIRSR" id="PIRSR600760-2"/>
    </source>
</evidence>
<dbReference type="Pfam" id="PF00459">
    <property type="entry name" value="Inositol_P"/>
    <property type="match status" value="1"/>
</dbReference>
<keyword evidence="1" id="KW-0479">Metal-binding</keyword>
<feature type="binding site" evidence="1">
    <location>
        <position position="92"/>
    </location>
    <ligand>
        <name>Mg(2+)</name>
        <dbReference type="ChEBI" id="CHEBI:18420"/>
        <label>1</label>
        <note>catalytic</note>
    </ligand>
</feature>
<organism evidence="2 3">
    <name type="scientific">Corallococcus llansteffanensis</name>
    <dbReference type="NCBI Taxonomy" id="2316731"/>
    <lineage>
        <taxon>Bacteria</taxon>
        <taxon>Pseudomonadati</taxon>
        <taxon>Myxococcota</taxon>
        <taxon>Myxococcia</taxon>
        <taxon>Myxococcales</taxon>
        <taxon>Cystobacterineae</taxon>
        <taxon>Myxococcaceae</taxon>
        <taxon>Corallococcus</taxon>
    </lineage>
</organism>
<dbReference type="SUPFAM" id="SSF56655">
    <property type="entry name" value="Carbohydrate phosphatase"/>
    <property type="match status" value="1"/>
</dbReference>
<dbReference type="Proteomes" id="UP000272888">
    <property type="component" value="Unassembled WGS sequence"/>
</dbReference>
<dbReference type="Gene3D" id="3.40.190.80">
    <property type="match status" value="1"/>
</dbReference>
<evidence type="ECO:0008006" key="4">
    <source>
        <dbReference type="Google" id="ProtNLM"/>
    </source>
</evidence>
<dbReference type="GO" id="GO:0046872">
    <property type="term" value="F:metal ion binding"/>
    <property type="evidence" value="ECO:0007669"/>
    <property type="project" value="UniProtKB-KW"/>
</dbReference>
<keyword evidence="3" id="KW-1185">Reference proteome</keyword>
<evidence type="ECO:0000313" key="2">
    <source>
        <dbReference type="EMBL" id="RKH65966.1"/>
    </source>
</evidence>
<accession>A0A3A8QBJ6</accession>
<feature type="binding site" evidence="1">
    <location>
        <position position="89"/>
    </location>
    <ligand>
        <name>Mg(2+)</name>
        <dbReference type="ChEBI" id="CHEBI:18420"/>
        <label>1</label>
        <note>catalytic</note>
    </ligand>
</feature>
<keyword evidence="1" id="KW-0460">Magnesium</keyword>
<dbReference type="RefSeq" id="WP_120642287.1">
    <property type="nucleotide sequence ID" value="NZ_RAWB01000032.1"/>
</dbReference>
<dbReference type="GO" id="GO:0007165">
    <property type="term" value="P:signal transduction"/>
    <property type="evidence" value="ECO:0007669"/>
    <property type="project" value="TreeGrafter"/>
</dbReference>
<sequence>MGSDTRDSGIETRSLWKFLAVELAPLWSRLLEGSLGAPSAKADGNLVYGVIDELRERTSGFLSRRYAGLPLNEEGMSRWPPGGDCIAVDLVDGTNSLLLGAPLFGLQFASVVGGRVEEAVIFLPSEERLGGSGLHVSRRGAGAYVVLRGDTELRLRVSPVRELAKASIAFDGTTPTVGALYHPPLVAAVTRIRNFGAFCWAGTRLVRGAHLPVSVDAIVAIGNKPWDHLPSIGLVEEAGGQVTCFDGTPHSLAHCTELLFSNGHLHEELLGHLRGAGLSRRGT</sequence>
<gene>
    <name evidence="2" type="ORF">D7V93_05135</name>
</gene>
<comment type="caution">
    <text evidence="2">The sequence shown here is derived from an EMBL/GenBank/DDBJ whole genome shotgun (WGS) entry which is preliminary data.</text>
</comment>
<proteinExistence type="predicted"/>
<evidence type="ECO:0000313" key="3">
    <source>
        <dbReference type="Proteomes" id="UP000272888"/>
    </source>
</evidence>
<dbReference type="GO" id="GO:0008934">
    <property type="term" value="F:inositol monophosphate 1-phosphatase activity"/>
    <property type="evidence" value="ECO:0007669"/>
    <property type="project" value="TreeGrafter"/>
</dbReference>
<dbReference type="EMBL" id="RAWB01000032">
    <property type="protein sequence ID" value="RKH65966.1"/>
    <property type="molecule type" value="Genomic_DNA"/>
</dbReference>
<protein>
    <recommendedName>
        <fullName evidence="4">Inositol monophosphatase</fullName>
    </recommendedName>
</protein>
<feature type="binding site" evidence="1">
    <location>
        <position position="227"/>
    </location>
    <ligand>
        <name>Mg(2+)</name>
        <dbReference type="ChEBI" id="CHEBI:18420"/>
        <label>1</label>
        <note>catalytic</note>
    </ligand>
</feature>